<dbReference type="PATRIC" id="fig|136160.3.peg.138"/>
<dbReference type="RefSeq" id="WP_053432312.1">
    <property type="nucleotide sequence ID" value="NZ_CP040441.1"/>
</dbReference>
<organism evidence="1">
    <name type="scientific">Halalkalibacterium halodurans</name>
    <name type="common">Bacillus halodurans</name>
    <dbReference type="NCBI Taxonomy" id="86665"/>
    <lineage>
        <taxon>Bacteria</taxon>
        <taxon>Bacillati</taxon>
        <taxon>Bacillota</taxon>
        <taxon>Bacilli</taxon>
        <taxon>Bacillales</taxon>
        <taxon>Bacillaceae</taxon>
        <taxon>Halalkalibacterium (ex Joshi et al. 2022)</taxon>
    </lineage>
</organism>
<protein>
    <submittedName>
        <fullName evidence="1">Uncharacterized protein</fullName>
    </submittedName>
</protein>
<comment type="caution">
    <text evidence="1">The sequence shown here is derived from an EMBL/GenBank/DDBJ whole genome shotgun (WGS) entry which is preliminary data.</text>
</comment>
<dbReference type="EMBL" id="LILD01000006">
    <property type="protein sequence ID" value="KOO36686.1"/>
    <property type="molecule type" value="Genomic_DNA"/>
</dbReference>
<evidence type="ECO:0000313" key="1">
    <source>
        <dbReference type="EMBL" id="KOO36686.1"/>
    </source>
</evidence>
<reference evidence="1" key="1">
    <citation type="submission" date="2015-08" db="EMBL/GenBank/DDBJ databases">
        <title>Complete DNA Sequence of Pseudomonas syringae pv. actinidiae, the Causal Agent of Kiwifruit Canker Disease.</title>
        <authorList>
            <person name="Rikkerink E.H.A."/>
            <person name="Fineran P.C."/>
        </authorList>
    </citation>
    <scope>NUCLEOTIDE SEQUENCE</scope>
    <source>
        <strain evidence="1">DSM 13666</strain>
    </source>
</reference>
<gene>
    <name evidence="1" type="ORF">AMD02_17560</name>
</gene>
<name>A0A0M0KCV9_ALKHA</name>
<dbReference type="GeneID" id="87595712"/>
<dbReference type="AlphaFoldDB" id="A0A0M0KCV9"/>
<proteinExistence type="predicted"/>
<sequence length="86" mass="9785">MNVEDGYDEINEEIFNDGFDFEAAVEELDIAKMDEKEKFLEIINEVAALSSTEEEELLVEALTGFFDSNSEVSKFHKSQTFCFKGS</sequence>
<accession>A0A0M0KCV9</accession>